<dbReference type="SUPFAM" id="SSF54695">
    <property type="entry name" value="POZ domain"/>
    <property type="match status" value="1"/>
</dbReference>
<evidence type="ECO:0000313" key="3">
    <source>
        <dbReference type="EMBL" id="KAG6108783.1"/>
    </source>
</evidence>
<dbReference type="InterPro" id="IPR000210">
    <property type="entry name" value="BTB/POZ_dom"/>
</dbReference>
<comment type="caution">
    <text evidence="3">The sequence shown here is derived from an EMBL/GenBank/DDBJ whole genome shotgun (WGS) entry which is preliminary data.</text>
</comment>
<dbReference type="InterPro" id="IPR011333">
    <property type="entry name" value="SKP1/BTB/POZ_sf"/>
</dbReference>
<dbReference type="PANTHER" id="PTHR47843:SF2">
    <property type="entry name" value="BTB DOMAIN-CONTAINING PROTEIN"/>
    <property type="match status" value="1"/>
</dbReference>
<dbReference type="EMBL" id="SRQM01000541">
    <property type="protein sequence ID" value="KAG6108783.1"/>
    <property type="molecule type" value="Genomic_DNA"/>
</dbReference>
<dbReference type="AlphaFoldDB" id="A0A9P7TQN6"/>
<dbReference type="CDD" id="cd18186">
    <property type="entry name" value="BTB_POZ_ZBTB_KLHL-like"/>
    <property type="match status" value="1"/>
</dbReference>
<evidence type="ECO:0000313" key="4">
    <source>
        <dbReference type="Proteomes" id="UP000732380"/>
    </source>
</evidence>
<feature type="compositionally biased region" description="Basic and acidic residues" evidence="1">
    <location>
        <begin position="1"/>
        <end position="18"/>
    </location>
</feature>
<gene>
    <name evidence="3" type="ORF">E4U13_006305</name>
</gene>
<proteinExistence type="predicted"/>
<dbReference type="Gene3D" id="3.30.710.10">
    <property type="entry name" value="Potassium Channel Kv1.1, Chain A"/>
    <property type="match status" value="1"/>
</dbReference>
<accession>A0A9P7TQN6</accession>
<evidence type="ECO:0000256" key="1">
    <source>
        <dbReference type="SAM" id="MobiDB-lite"/>
    </source>
</evidence>
<feature type="region of interest" description="Disordered" evidence="1">
    <location>
        <begin position="1"/>
        <end position="29"/>
    </location>
</feature>
<dbReference type="PANTHER" id="PTHR47843">
    <property type="entry name" value="BTB DOMAIN-CONTAINING PROTEIN-RELATED"/>
    <property type="match status" value="1"/>
</dbReference>
<dbReference type="Proteomes" id="UP000732380">
    <property type="component" value="Unassembled WGS sequence"/>
</dbReference>
<evidence type="ECO:0000259" key="2">
    <source>
        <dbReference type="PROSITE" id="PS50097"/>
    </source>
</evidence>
<organism evidence="3 4">
    <name type="scientific">Claviceps humidiphila</name>
    <dbReference type="NCBI Taxonomy" id="1294629"/>
    <lineage>
        <taxon>Eukaryota</taxon>
        <taxon>Fungi</taxon>
        <taxon>Dikarya</taxon>
        <taxon>Ascomycota</taxon>
        <taxon>Pezizomycotina</taxon>
        <taxon>Sordariomycetes</taxon>
        <taxon>Hypocreomycetidae</taxon>
        <taxon>Hypocreales</taxon>
        <taxon>Clavicipitaceae</taxon>
        <taxon>Claviceps</taxon>
    </lineage>
</organism>
<reference evidence="3 4" key="1">
    <citation type="journal article" date="2020" name="bioRxiv">
        <title>Whole genome comparisons of ergot fungi reveals the divergence and evolution of species within the genus Claviceps are the result of varying mechanisms driving genome evolution and host range expansion.</title>
        <authorList>
            <person name="Wyka S.A."/>
            <person name="Mondo S.J."/>
            <person name="Liu M."/>
            <person name="Dettman J."/>
            <person name="Nalam V."/>
            <person name="Broders K.D."/>
        </authorList>
    </citation>
    <scope>NUCLEOTIDE SEQUENCE [LARGE SCALE GENOMIC DNA]</scope>
    <source>
        <strain evidence="3 4">LM576</strain>
    </source>
</reference>
<protein>
    <recommendedName>
        <fullName evidence="2">BTB domain-containing protein</fullName>
    </recommendedName>
</protein>
<name>A0A9P7TQN6_9HYPO</name>
<dbReference type="PROSITE" id="PS50097">
    <property type="entry name" value="BTB"/>
    <property type="match status" value="1"/>
</dbReference>
<feature type="domain" description="BTB" evidence="2">
    <location>
        <begin position="58"/>
        <end position="127"/>
    </location>
</feature>
<keyword evidence="4" id="KW-1185">Reference proteome</keyword>
<sequence length="336" mass="38256">MATCKHSEKKEQEHDSSGKNDAGIMKPSPYQGYVEKTSVSILRYHMLTKMTNRIIKSQPFKFVVGETKEEFFLHSGLVASKSEALGKMINGPFIERQQGYVVLENDDARTVAAFAEFVYTGDYQIASEMSPRSSKKKKIHQRTDDIGQSCYIWDKPQNEHWEKFIQSNEYGFQRPMCTDCGLETALFDRIVCDTCGYRGRTRYTTVLPAPVLNTGSMETDFTEFFIAHVKVFLFADCYGVTELLELSIRKLHQALCGFRLSKARVGDVLALVRFCYERPCPDRLKNLLASYSAAIMDVEVSRDVAKSFQELLKEREDFGADVAWFLACRLTGSTEC</sequence>